<organism evidence="3 4">
    <name type="scientific">Wolfiporia cocos (strain MD-104)</name>
    <name type="common">Brown rot fungus</name>
    <dbReference type="NCBI Taxonomy" id="742152"/>
    <lineage>
        <taxon>Eukaryota</taxon>
        <taxon>Fungi</taxon>
        <taxon>Dikarya</taxon>
        <taxon>Basidiomycota</taxon>
        <taxon>Agaricomycotina</taxon>
        <taxon>Agaricomycetes</taxon>
        <taxon>Polyporales</taxon>
        <taxon>Phaeolaceae</taxon>
        <taxon>Wolfiporia</taxon>
    </lineage>
</organism>
<feature type="non-terminal residue" evidence="3">
    <location>
        <position position="366"/>
    </location>
</feature>
<keyword evidence="4" id="KW-1185">Reference proteome</keyword>
<evidence type="ECO:0000313" key="3">
    <source>
        <dbReference type="EMBL" id="PCH37420.1"/>
    </source>
</evidence>
<reference evidence="3" key="1">
    <citation type="journal article" date="2012" name="Science">
        <title>The Paleozoic origin of enzymatic lignin decomposition reconstructed from 31 fungal genomes.</title>
        <authorList>
            <person name="Floudas D."/>
            <person name="Binder M."/>
            <person name="Riley R."/>
            <person name="Barry K."/>
            <person name="Blanchette R.A."/>
            <person name="Henrissat B."/>
            <person name="Martinez A.T."/>
            <person name="Otillar R."/>
            <person name="Spatafora J.W."/>
            <person name="Yadav J.S."/>
            <person name="Aerts A."/>
            <person name="Benoit I."/>
            <person name="Boyd A."/>
            <person name="Carlson A."/>
            <person name="Copeland A."/>
            <person name="Coutinho P.M."/>
            <person name="de Vries R.P."/>
            <person name="Ferreira P."/>
            <person name="Findley K."/>
            <person name="Foster B."/>
            <person name="Gaskell J."/>
            <person name="Glotzer D."/>
            <person name="Gorecki P."/>
            <person name="Heitman J."/>
            <person name="Hesse C."/>
            <person name="Hori C."/>
            <person name="Igarashi K."/>
            <person name="Jurgens J.A."/>
            <person name="Kallen N."/>
            <person name="Kersten P."/>
            <person name="Kohler A."/>
            <person name="Kuees U."/>
            <person name="Kumar T.K.A."/>
            <person name="Kuo A."/>
            <person name="LaButti K."/>
            <person name="Larrondo L.F."/>
            <person name="Lindquist E."/>
            <person name="Ling A."/>
            <person name="Lombard V."/>
            <person name="Lucas S."/>
            <person name="Lundell T."/>
            <person name="Martin R."/>
            <person name="McLaughlin D.J."/>
            <person name="Morgenstern I."/>
            <person name="Morin E."/>
            <person name="Murat C."/>
            <person name="Nagy L.G."/>
            <person name="Nolan M."/>
            <person name="Ohm R.A."/>
            <person name="Patyshakuliyeva A."/>
            <person name="Rokas A."/>
            <person name="Ruiz-Duenas F.J."/>
            <person name="Sabat G."/>
            <person name="Salamov A."/>
            <person name="Samejima M."/>
            <person name="Schmutz J."/>
            <person name="Slot J.C."/>
            <person name="St John F."/>
            <person name="Stenlid J."/>
            <person name="Sun H."/>
            <person name="Sun S."/>
            <person name="Syed K."/>
            <person name="Tsang A."/>
            <person name="Wiebenga A."/>
            <person name="Young D."/>
            <person name="Pisabarro A."/>
            <person name="Eastwood D.C."/>
            <person name="Martin F."/>
            <person name="Cullen D."/>
            <person name="Grigoriev I.V."/>
            <person name="Hibbett D.S."/>
        </authorList>
    </citation>
    <scope>NUCLEOTIDE SEQUENCE [LARGE SCALE GENOMIC DNA]</scope>
    <source>
        <strain evidence="3">MD-104</strain>
    </source>
</reference>
<accession>A0A2H3J5B0</accession>
<feature type="domain" description="BAH" evidence="2">
    <location>
        <begin position="80"/>
        <end position="202"/>
    </location>
</feature>
<dbReference type="InterPro" id="IPR043151">
    <property type="entry name" value="BAH_sf"/>
</dbReference>
<dbReference type="OMA" id="WYWSRND"/>
<name>A0A2H3J5B0_WOLCO</name>
<gene>
    <name evidence="3" type="ORF">WOLCODRAFT_128320</name>
</gene>
<dbReference type="Proteomes" id="UP000218811">
    <property type="component" value="Unassembled WGS sequence"/>
</dbReference>
<dbReference type="AlphaFoldDB" id="A0A2H3J5B0"/>
<dbReference type="GO" id="GO:0003682">
    <property type="term" value="F:chromatin binding"/>
    <property type="evidence" value="ECO:0007669"/>
    <property type="project" value="InterPro"/>
</dbReference>
<dbReference type="OrthoDB" id="10259622at2759"/>
<feature type="region of interest" description="Disordered" evidence="1">
    <location>
        <begin position="1"/>
        <end position="30"/>
    </location>
</feature>
<evidence type="ECO:0000256" key="1">
    <source>
        <dbReference type="SAM" id="MobiDB-lite"/>
    </source>
</evidence>
<proteinExistence type="predicted"/>
<dbReference type="PANTHER" id="PTHR46364">
    <property type="entry name" value="OS08G0421900 PROTEIN"/>
    <property type="match status" value="1"/>
</dbReference>
<dbReference type="CDD" id="cd04370">
    <property type="entry name" value="BAH"/>
    <property type="match status" value="1"/>
</dbReference>
<evidence type="ECO:0000259" key="2">
    <source>
        <dbReference type="PROSITE" id="PS51038"/>
    </source>
</evidence>
<protein>
    <recommendedName>
        <fullName evidence="2">BAH domain-containing protein</fullName>
    </recommendedName>
</protein>
<dbReference type="PROSITE" id="PS51038">
    <property type="entry name" value="BAH"/>
    <property type="match status" value="1"/>
</dbReference>
<sequence>MAKRAKNRGKKAAVAQVADTDAPPDGSPSRFEWHNMVRMRGYIIQVDAFEIESTEDFSDDNDDASVVTTASGTRLKVKTVRFRVGDDVILESGLAGTQNIWVGRIKQIRKRHIEDDVWLKIRWYYSGHDVVNRIARFSPAICAPYERIVSDTEDIISAQSVLGVTFVHEYDERDVDPPDLQEDQFFTRAMLHYNRKLIAPKPGSNTCICHQPYVPFPPLETDGCQGRNHRTAPKYGFMDANGRMLYSLPQEERMHFCPKPSCRRWYHNTCLFKSASLDEKRDRFRGDRGVRLIAVNPVGDQECPTLASYSAQTTGDSAMDVDPPQICAGEARGSAHAPQVSLERALHAMQIASRVAHLPPELLRVA</sequence>
<evidence type="ECO:0000313" key="4">
    <source>
        <dbReference type="Proteomes" id="UP000218811"/>
    </source>
</evidence>
<feature type="compositionally biased region" description="Basic residues" evidence="1">
    <location>
        <begin position="1"/>
        <end position="11"/>
    </location>
</feature>
<dbReference type="Gene3D" id="2.30.30.490">
    <property type="match status" value="1"/>
</dbReference>
<dbReference type="EMBL" id="KB467931">
    <property type="protein sequence ID" value="PCH37420.1"/>
    <property type="molecule type" value="Genomic_DNA"/>
</dbReference>
<dbReference type="InterPro" id="IPR001025">
    <property type="entry name" value="BAH_dom"/>
</dbReference>